<gene>
    <name evidence="2" type="primary">Contig10243.g10931</name>
    <name evidence="2" type="ORF">STYLEM_15723</name>
</gene>
<name>A0A078AX37_STYLE</name>
<organism evidence="2 3">
    <name type="scientific">Stylonychia lemnae</name>
    <name type="common">Ciliate</name>
    <dbReference type="NCBI Taxonomy" id="5949"/>
    <lineage>
        <taxon>Eukaryota</taxon>
        <taxon>Sar</taxon>
        <taxon>Alveolata</taxon>
        <taxon>Ciliophora</taxon>
        <taxon>Intramacronucleata</taxon>
        <taxon>Spirotrichea</taxon>
        <taxon>Stichotrichia</taxon>
        <taxon>Sporadotrichida</taxon>
        <taxon>Oxytrichidae</taxon>
        <taxon>Stylonychinae</taxon>
        <taxon>Stylonychia</taxon>
    </lineage>
</organism>
<feature type="compositionally biased region" description="Polar residues" evidence="1">
    <location>
        <begin position="357"/>
        <end position="370"/>
    </location>
</feature>
<accession>A0A078AX37</accession>
<proteinExistence type="predicted"/>
<dbReference type="EMBL" id="CCKQ01014831">
    <property type="protein sequence ID" value="CDW86626.1"/>
    <property type="molecule type" value="Genomic_DNA"/>
</dbReference>
<sequence>MRKIKIGSSKLDQSEQKPKGNKAIVFQVGLPPLIKPDPESEEAKALIESRPDKSSTNSDKINLYQKSSLMSTFNNPKQKNNSMQFRNTATHKFRNMISDLNGANDLKGSIVSVKKPKLQQMDSLKSINLTYNHHLLTPKPPLPNRFKKNHQELSDKQMSLNRFIEDTKNHFNIVNQSSEDSIGDPQIDIPENINRLDESQPFQESDQIITNQIKKNSSMIDQKSPSMIPIISIKENSREISQAQNKIIMPHKPKKRKKSNNYSKPTKTFLMITQIKIEKKEYKQRLSLRLIRSRMNLDGSASKTQSSLNQSLESLKPINSSSQTPQRDQVQQVSKIVSLHLNEKIQSFLKQQKEQKSQNLHNQTINSNKQSLRESEKIEDPFHFYKQRKENDLEIGHKVVLYARPIKLRTKFKASTALKFRQIFSNS</sequence>
<feature type="region of interest" description="Disordered" evidence="1">
    <location>
        <begin position="352"/>
        <end position="374"/>
    </location>
</feature>
<dbReference type="Proteomes" id="UP000039865">
    <property type="component" value="Unassembled WGS sequence"/>
</dbReference>
<feature type="compositionally biased region" description="Basic and acidic residues" evidence="1">
    <location>
        <begin position="36"/>
        <end position="53"/>
    </location>
</feature>
<evidence type="ECO:0000313" key="2">
    <source>
        <dbReference type="EMBL" id="CDW86626.1"/>
    </source>
</evidence>
<evidence type="ECO:0000256" key="1">
    <source>
        <dbReference type="SAM" id="MobiDB-lite"/>
    </source>
</evidence>
<evidence type="ECO:0000313" key="3">
    <source>
        <dbReference type="Proteomes" id="UP000039865"/>
    </source>
</evidence>
<reference evidence="2 3" key="1">
    <citation type="submission" date="2014-06" db="EMBL/GenBank/DDBJ databases">
        <authorList>
            <person name="Swart Estienne"/>
        </authorList>
    </citation>
    <scope>NUCLEOTIDE SEQUENCE [LARGE SCALE GENOMIC DNA]</scope>
    <source>
        <strain evidence="2 3">130c</strain>
    </source>
</reference>
<feature type="region of interest" description="Disordered" evidence="1">
    <location>
        <begin position="1"/>
        <end position="60"/>
    </location>
</feature>
<protein>
    <submittedName>
        <fullName evidence="2">Uncharacterized protein</fullName>
    </submittedName>
</protein>
<keyword evidence="3" id="KW-1185">Reference proteome</keyword>
<dbReference type="AlphaFoldDB" id="A0A078AX37"/>
<dbReference type="InParanoid" id="A0A078AX37"/>